<organism evidence="2 3">
    <name type="scientific">Penicillium steckii</name>
    <dbReference type="NCBI Taxonomy" id="303698"/>
    <lineage>
        <taxon>Eukaryota</taxon>
        <taxon>Fungi</taxon>
        <taxon>Dikarya</taxon>
        <taxon>Ascomycota</taxon>
        <taxon>Pezizomycotina</taxon>
        <taxon>Eurotiomycetes</taxon>
        <taxon>Eurotiomycetidae</taxon>
        <taxon>Eurotiales</taxon>
        <taxon>Aspergillaceae</taxon>
        <taxon>Penicillium</taxon>
    </lineage>
</organism>
<evidence type="ECO:0000313" key="3">
    <source>
        <dbReference type="Proteomes" id="UP000191285"/>
    </source>
</evidence>
<feature type="compositionally biased region" description="Low complexity" evidence="1">
    <location>
        <begin position="195"/>
        <end position="210"/>
    </location>
</feature>
<accession>A0A1V6SJQ3</accession>
<name>A0A1V6SJQ3_9EURO</name>
<keyword evidence="3" id="KW-1185">Reference proteome</keyword>
<proteinExistence type="predicted"/>
<dbReference type="STRING" id="303698.A0A1V6SJQ3"/>
<dbReference type="Proteomes" id="UP000191285">
    <property type="component" value="Unassembled WGS sequence"/>
</dbReference>
<evidence type="ECO:0000256" key="1">
    <source>
        <dbReference type="SAM" id="MobiDB-lite"/>
    </source>
</evidence>
<dbReference type="AlphaFoldDB" id="A0A1V6SJQ3"/>
<gene>
    <name evidence="2" type="ORF">PENSTE_c037G00337</name>
</gene>
<sequence>MSSSILHQCPSCGHVSDISQSLATFIENPHCTQCGLSASEGNNKIQDELAMLFDQQMTMTPHTNEIIPISQPTPSYSISQHYTHSSHVASSAPTPNIPTNTTELVLQNIHNILRQHGLDPATYSPAQLELFKNADPAQQERLIQTWQFYSSSQQYANQDYEMDDSAADSELQLHGDHAEPYMVSGYEGGAGHGGSLSTSTSTTLPAEPSTGKPYESSTDPVYSGQQWWEMPRSTVTSMESQYGLFEERNRYVSGYGMV</sequence>
<evidence type="ECO:0000313" key="2">
    <source>
        <dbReference type="EMBL" id="OQE14237.1"/>
    </source>
</evidence>
<feature type="region of interest" description="Disordered" evidence="1">
    <location>
        <begin position="180"/>
        <end position="221"/>
    </location>
</feature>
<dbReference type="OrthoDB" id="5357075at2759"/>
<protein>
    <submittedName>
        <fullName evidence="2">Uncharacterized protein</fullName>
    </submittedName>
</protein>
<dbReference type="EMBL" id="MLKD01000037">
    <property type="protein sequence ID" value="OQE14237.1"/>
    <property type="molecule type" value="Genomic_DNA"/>
</dbReference>
<reference evidence="3" key="1">
    <citation type="journal article" date="2017" name="Nat. Microbiol.">
        <title>Global analysis of biosynthetic gene clusters reveals vast potential of secondary metabolite production in Penicillium species.</title>
        <authorList>
            <person name="Nielsen J.C."/>
            <person name="Grijseels S."/>
            <person name="Prigent S."/>
            <person name="Ji B."/>
            <person name="Dainat J."/>
            <person name="Nielsen K.F."/>
            <person name="Frisvad J.C."/>
            <person name="Workman M."/>
            <person name="Nielsen J."/>
        </authorList>
    </citation>
    <scope>NUCLEOTIDE SEQUENCE [LARGE SCALE GENOMIC DNA]</scope>
    <source>
        <strain evidence="3">IBT 24891</strain>
    </source>
</reference>
<comment type="caution">
    <text evidence="2">The sequence shown here is derived from an EMBL/GenBank/DDBJ whole genome shotgun (WGS) entry which is preliminary data.</text>
</comment>